<gene>
    <name evidence="3" type="ORF">Ari01nite_73610</name>
</gene>
<organism evidence="3 4">
    <name type="scientific">Paractinoplanes rishiriensis</name>
    <dbReference type="NCBI Taxonomy" id="1050105"/>
    <lineage>
        <taxon>Bacteria</taxon>
        <taxon>Bacillati</taxon>
        <taxon>Actinomycetota</taxon>
        <taxon>Actinomycetes</taxon>
        <taxon>Micromonosporales</taxon>
        <taxon>Micromonosporaceae</taxon>
        <taxon>Paractinoplanes</taxon>
    </lineage>
</organism>
<name>A0A919KAW3_9ACTN</name>
<dbReference type="Pfam" id="PF13204">
    <property type="entry name" value="Apiosidase"/>
    <property type="match status" value="1"/>
</dbReference>
<dbReference type="PANTHER" id="PTHR37836:SF3">
    <property type="entry name" value="ENDOGLUCANASE"/>
    <property type="match status" value="1"/>
</dbReference>
<dbReference type="EMBL" id="BOMV01000077">
    <property type="protein sequence ID" value="GIE99896.1"/>
    <property type="molecule type" value="Genomic_DNA"/>
</dbReference>
<evidence type="ECO:0000313" key="4">
    <source>
        <dbReference type="Proteomes" id="UP000636960"/>
    </source>
</evidence>
<keyword evidence="4" id="KW-1185">Reference proteome</keyword>
<feature type="domain" description="Apiosidase-like catalytic" evidence="1">
    <location>
        <begin position="102"/>
        <end position="423"/>
    </location>
</feature>
<comment type="caution">
    <text evidence="3">The sequence shown here is derived from an EMBL/GenBank/DDBJ whole genome shotgun (WGS) entry which is preliminary data.</text>
</comment>
<dbReference type="Gene3D" id="2.60.40.10">
    <property type="entry name" value="Immunoglobulins"/>
    <property type="match status" value="1"/>
</dbReference>
<dbReference type="InterPro" id="IPR032260">
    <property type="entry name" value="DUF5060"/>
</dbReference>
<feature type="domain" description="DUF5060" evidence="2">
    <location>
        <begin position="4"/>
        <end position="71"/>
    </location>
</feature>
<dbReference type="InterPro" id="IPR013783">
    <property type="entry name" value="Ig-like_fold"/>
</dbReference>
<evidence type="ECO:0000259" key="1">
    <source>
        <dbReference type="Pfam" id="PF13204"/>
    </source>
</evidence>
<dbReference type="Pfam" id="PF16586">
    <property type="entry name" value="DUF5060"/>
    <property type="match status" value="1"/>
</dbReference>
<sequence length="508" mass="55458">MEAAAWQEAEFELTAEHDHAEPYTAVDVWATFTHDDGTVLRRPAFHDGGRVWRVRFASPAAGGTWRWHTEANVADPGLRGVSGTVAVVPGTSVNHGFWRMSAGGRSLVHADGTPALLVADTAWALPWRATEEQVRVYARDRQAKGFNAVLLMSVQPDMRATGPRDRTADEGFDVGFEDLPDGRLNRPNYSYFQYLDGLLGILVEHGIVPVLQPVFQGFGWKGLDVAGTVVPPGEYARYCRYLVARYGARPAIYLVGADGSGTEPQVEAGGREVHEADCYGQPTGIHYRPHARATAHQDAAWLDFQWCQTGHGGEHVPERVADMWRETPVKAVANGEPTYERTGDPDRAAGWWQGHEAWSNLCAGSTMGVVYGAANIWQWVQRAGEPGHATFFLGPGGSWREALDYEGSTYVGLVGRILAGLPTTDMRPDWEAFIGPRALSVPGKLGIVYQERGGWLPMMPGRDTPADYRIVDPRTGEVRATGRLQPGEAIEADPAGAPRVVIFHSAAV</sequence>
<dbReference type="PANTHER" id="PTHR37836">
    <property type="entry name" value="LMO1036 PROTEIN"/>
    <property type="match status" value="1"/>
</dbReference>
<proteinExistence type="predicted"/>
<evidence type="ECO:0000259" key="2">
    <source>
        <dbReference type="Pfam" id="PF16586"/>
    </source>
</evidence>
<dbReference type="RefSeq" id="WP_203787042.1">
    <property type="nucleotide sequence ID" value="NZ_BOMV01000077.1"/>
</dbReference>
<dbReference type="InterPro" id="IPR025277">
    <property type="entry name" value="Apiosidase-like_cat_dom"/>
</dbReference>
<protein>
    <recommendedName>
        <fullName evidence="5">DUF4038 domain-containing protein</fullName>
    </recommendedName>
</protein>
<dbReference type="Gene3D" id="3.20.20.80">
    <property type="entry name" value="Glycosidases"/>
    <property type="match status" value="1"/>
</dbReference>
<dbReference type="GO" id="GO:0005975">
    <property type="term" value="P:carbohydrate metabolic process"/>
    <property type="evidence" value="ECO:0007669"/>
    <property type="project" value="UniProtKB-ARBA"/>
</dbReference>
<dbReference type="Proteomes" id="UP000636960">
    <property type="component" value="Unassembled WGS sequence"/>
</dbReference>
<reference evidence="3" key="1">
    <citation type="submission" date="2021-01" db="EMBL/GenBank/DDBJ databases">
        <title>Whole genome shotgun sequence of Actinoplanes rishiriensis NBRC 108556.</title>
        <authorList>
            <person name="Komaki H."/>
            <person name="Tamura T."/>
        </authorList>
    </citation>
    <scope>NUCLEOTIDE SEQUENCE</scope>
    <source>
        <strain evidence="3">NBRC 108556</strain>
    </source>
</reference>
<accession>A0A919KAW3</accession>
<dbReference type="AlphaFoldDB" id="A0A919KAW3"/>
<evidence type="ECO:0008006" key="5">
    <source>
        <dbReference type="Google" id="ProtNLM"/>
    </source>
</evidence>
<evidence type="ECO:0000313" key="3">
    <source>
        <dbReference type="EMBL" id="GIE99896.1"/>
    </source>
</evidence>